<dbReference type="GO" id="GO:0006915">
    <property type="term" value="P:apoptotic process"/>
    <property type="evidence" value="ECO:0007669"/>
    <property type="project" value="UniProtKB-KW"/>
</dbReference>
<dbReference type="Pfam" id="PF16019">
    <property type="entry name" value="CSRNP_N"/>
    <property type="match status" value="1"/>
</dbReference>
<comment type="similarity">
    <text evidence="2">Belongs to the AXUD1 family.</text>
</comment>
<evidence type="ECO:0000256" key="3">
    <source>
        <dbReference type="ARBA" id="ARBA00022703"/>
    </source>
</evidence>
<accession>A0A4U1FJA0</accession>
<keyword evidence="8" id="KW-0539">Nucleus</keyword>
<dbReference type="PANTHER" id="PTHR13580">
    <property type="entry name" value="TGF-BETA INDUCED APOPTOSIS PROTEIN"/>
    <property type="match status" value="1"/>
</dbReference>
<keyword evidence="3" id="KW-0053">Apoptosis</keyword>
<feature type="compositionally biased region" description="Low complexity" evidence="9">
    <location>
        <begin position="30"/>
        <end position="40"/>
    </location>
</feature>
<comment type="caution">
    <text evidence="11">The sequence shown here is derived from an EMBL/GenBank/DDBJ whole genome shotgun (WGS) entry which is preliminary data.</text>
</comment>
<dbReference type="GO" id="GO:0005634">
    <property type="term" value="C:nucleus"/>
    <property type="evidence" value="ECO:0007669"/>
    <property type="project" value="UniProtKB-SubCell"/>
</dbReference>
<evidence type="ECO:0000256" key="1">
    <source>
        <dbReference type="ARBA" id="ARBA00004123"/>
    </source>
</evidence>
<dbReference type="AlphaFoldDB" id="A0A4U1FJA0"/>
<evidence type="ECO:0000313" key="12">
    <source>
        <dbReference type="Proteomes" id="UP000308365"/>
    </source>
</evidence>
<keyword evidence="5" id="KW-0238">DNA-binding</keyword>
<feature type="compositionally biased region" description="Acidic residues" evidence="9">
    <location>
        <begin position="363"/>
        <end position="374"/>
    </location>
</feature>
<evidence type="ECO:0000256" key="5">
    <source>
        <dbReference type="ARBA" id="ARBA00023125"/>
    </source>
</evidence>
<dbReference type="EMBL" id="RWIC01000099">
    <property type="protein sequence ID" value="TKC49958.1"/>
    <property type="molecule type" value="Genomic_DNA"/>
</dbReference>
<comment type="subcellular location">
    <subcellularLocation>
        <location evidence="1">Nucleus</location>
    </subcellularLocation>
</comment>
<keyword evidence="4" id="KW-0805">Transcription regulation</keyword>
<protein>
    <recommendedName>
        <fullName evidence="10">Cysteine/serine-rich nuclear protein N-terminal domain-containing protein</fullName>
    </recommendedName>
</protein>
<evidence type="ECO:0000256" key="9">
    <source>
        <dbReference type="SAM" id="MobiDB-lite"/>
    </source>
</evidence>
<evidence type="ECO:0000256" key="8">
    <source>
        <dbReference type="ARBA" id="ARBA00023242"/>
    </source>
</evidence>
<dbReference type="InterPro" id="IPR031972">
    <property type="entry name" value="CSRNP_N"/>
</dbReference>
<dbReference type="InterPro" id="IPR023260">
    <property type="entry name" value="Cys/Ser-rich_nuc_prot"/>
</dbReference>
<sequence length="608" mass="67349">MSGILKRKFEEVDGSSPCSSVRESDDEVSSSESADSGDSVNPSTSNHFPHLEDAELISCGSVLNHLKERLQRFLLYAASSILKREKRLRTKNVHFSCVTVYYFTRRQGFTSVPSQGGSTLGMSSRHNSVRQYTLGEFAREQERLHREMLREHLREEKLNSLKLKMTKNGTVESEEASTLTVDDISDDDIDLDNTEVDEYFFLQPLPTKKRRALLRASGVKKIDVEEKHELRAIRLSREDCGCDCRVFCDPETCTCSLAGIKCQVDRMSFPCGCTKEGCSNTAGRIEFNPIRVRTHFLHTIMKLELEKNREQQIPTLNGCHGEISAHSSSMGPVAHSVGYSIADNFEIETEPQAAVLHLQSAEELDCQGEEEEDGSSFCSGVTDSSTQSLAPSESDEEEDEDDEEEDEDDDEKGDSFVEALGPHAEGVPLPSVLCYSDGTAVHESHAKSAPFYANSSTLYYQIDSHIPGTPNQIPENYSERETVKSGALSLVPYTMTPEQFVDYARQAEEAYGASHYPAANPSVIVCCSSSENDSGVPCNSLYPEHRSNHPQVEFHSYLKGPSQEGFGSALNGDSHISEHPAEDSLSLAEKSRLHEECIKSPVVETVPV</sequence>
<proteinExistence type="inferred from homology"/>
<feature type="compositionally biased region" description="Polar residues" evidence="9">
    <location>
        <begin position="376"/>
        <end position="391"/>
    </location>
</feature>
<feature type="region of interest" description="Disordered" evidence="9">
    <location>
        <begin position="1"/>
        <end position="47"/>
    </location>
</feature>
<organism evidence="11 12">
    <name type="scientific">Monodon monoceros</name>
    <name type="common">Narwhal</name>
    <name type="synonym">Ceratodon monodon</name>
    <dbReference type="NCBI Taxonomy" id="40151"/>
    <lineage>
        <taxon>Eukaryota</taxon>
        <taxon>Metazoa</taxon>
        <taxon>Chordata</taxon>
        <taxon>Craniata</taxon>
        <taxon>Vertebrata</taxon>
        <taxon>Euteleostomi</taxon>
        <taxon>Mammalia</taxon>
        <taxon>Eutheria</taxon>
        <taxon>Laurasiatheria</taxon>
        <taxon>Artiodactyla</taxon>
        <taxon>Whippomorpha</taxon>
        <taxon>Cetacea</taxon>
        <taxon>Odontoceti</taxon>
        <taxon>Monodontidae</taxon>
        <taxon>Monodon</taxon>
    </lineage>
</organism>
<evidence type="ECO:0000256" key="2">
    <source>
        <dbReference type="ARBA" id="ARBA00008548"/>
    </source>
</evidence>
<evidence type="ECO:0000313" key="11">
    <source>
        <dbReference type="EMBL" id="TKC49958.1"/>
    </source>
</evidence>
<evidence type="ECO:0000259" key="10">
    <source>
        <dbReference type="Pfam" id="PF16019"/>
    </source>
</evidence>
<dbReference type="PANTHER" id="PTHR13580:SF13">
    <property type="entry name" value="CYSTEINE_SERINE-RICH NUCLEAR PROTEIN 3"/>
    <property type="match status" value="1"/>
</dbReference>
<feature type="domain" description="Cysteine/serine-rich nuclear protein N-terminal" evidence="10">
    <location>
        <begin position="90"/>
        <end position="307"/>
    </location>
</feature>
<feature type="compositionally biased region" description="Acidic residues" evidence="9">
    <location>
        <begin position="393"/>
        <end position="412"/>
    </location>
</feature>
<keyword evidence="7" id="KW-0804">Transcription</keyword>
<dbReference type="Proteomes" id="UP000308365">
    <property type="component" value="Unassembled WGS sequence"/>
</dbReference>
<evidence type="ECO:0000256" key="7">
    <source>
        <dbReference type="ARBA" id="ARBA00023163"/>
    </source>
</evidence>
<gene>
    <name evidence="11" type="ORF">EI555_020381</name>
</gene>
<dbReference type="PRINTS" id="PR02031">
    <property type="entry name" value="CYSSERRICHNP"/>
</dbReference>
<dbReference type="GO" id="GO:0043565">
    <property type="term" value="F:sequence-specific DNA binding"/>
    <property type="evidence" value="ECO:0007669"/>
    <property type="project" value="TreeGrafter"/>
</dbReference>
<reference evidence="12" key="1">
    <citation type="journal article" date="2019" name="IScience">
        <title>Narwhal Genome Reveals Long-Term Low Genetic Diversity despite Current Large Abundance Size.</title>
        <authorList>
            <person name="Westbury M.V."/>
            <person name="Petersen B."/>
            <person name="Garde E."/>
            <person name="Heide-Jorgensen M.P."/>
            <person name="Lorenzen E.D."/>
        </authorList>
    </citation>
    <scope>NUCLEOTIDE SEQUENCE [LARGE SCALE GENOMIC DNA]</scope>
</reference>
<feature type="region of interest" description="Disordered" evidence="9">
    <location>
        <begin position="363"/>
        <end position="416"/>
    </location>
</feature>
<name>A0A4U1FJA0_MONMO</name>
<evidence type="ECO:0000256" key="6">
    <source>
        <dbReference type="ARBA" id="ARBA00023159"/>
    </source>
</evidence>
<evidence type="ECO:0000256" key="4">
    <source>
        <dbReference type="ARBA" id="ARBA00023015"/>
    </source>
</evidence>
<dbReference type="GO" id="GO:0000981">
    <property type="term" value="F:DNA-binding transcription factor activity, RNA polymerase II-specific"/>
    <property type="evidence" value="ECO:0007669"/>
    <property type="project" value="TreeGrafter"/>
</dbReference>
<keyword evidence="6" id="KW-0010">Activator</keyword>